<dbReference type="GO" id="GO:0005975">
    <property type="term" value="P:carbohydrate metabolic process"/>
    <property type="evidence" value="ECO:0007669"/>
    <property type="project" value="InterPro"/>
</dbReference>
<comment type="similarity">
    <text evidence="4 10">Belongs to the HAD-like hydrolase superfamily. CbbY/CbbZ/Gph/YieH family.</text>
</comment>
<keyword evidence="7 10" id="KW-0378">Hydrolase</keyword>
<dbReference type="InterPro" id="IPR036412">
    <property type="entry name" value="HAD-like_sf"/>
</dbReference>
<dbReference type="PANTHER" id="PTHR43434">
    <property type="entry name" value="PHOSPHOGLYCOLATE PHOSPHATASE"/>
    <property type="match status" value="1"/>
</dbReference>
<dbReference type="NCBIfam" id="TIGR01449">
    <property type="entry name" value="PGP_bact"/>
    <property type="match status" value="1"/>
</dbReference>
<dbReference type="UniPathway" id="UPA00865">
    <property type="reaction ID" value="UER00834"/>
</dbReference>
<dbReference type="NCBIfam" id="TIGR01549">
    <property type="entry name" value="HAD-SF-IA-v1"/>
    <property type="match status" value="1"/>
</dbReference>
<comment type="cofactor">
    <cofactor evidence="2 10">
        <name>Mg(2+)</name>
        <dbReference type="ChEBI" id="CHEBI:18420"/>
    </cofactor>
</comment>
<dbReference type="InterPro" id="IPR023198">
    <property type="entry name" value="PGP-like_dom2"/>
</dbReference>
<dbReference type="GO" id="GO:0005829">
    <property type="term" value="C:cytosol"/>
    <property type="evidence" value="ECO:0007669"/>
    <property type="project" value="TreeGrafter"/>
</dbReference>
<feature type="binding site" evidence="10">
    <location>
        <position position="14"/>
    </location>
    <ligand>
        <name>Mg(2+)</name>
        <dbReference type="ChEBI" id="CHEBI:18420"/>
    </ligand>
</feature>
<organism evidence="11 12">
    <name type="scientific">Moraxella nonliquefaciens</name>
    <dbReference type="NCBI Taxonomy" id="478"/>
    <lineage>
        <taxon>Bacteria</taxon>
        <taxon>Pseudomonadati</taxon>
        <taxon>Pseudomonadota</taxon>
        <taxon>Gammaproteobacteria</taxon>
        <taxon>Moraxellales</taxon>
        <taxon>Moraxellaceae</taxon>
        <taxon>Moraxella</taxon>
    </lineage>
</organism>
<dbReference type="HAMAP" id="MF_00495">
    <property type="entry name" value="GPH_hydrolase_bact"/>
    <property type="match status" value="1"/>
</dbReference>
<evidence type="ECO:0000256" key="3">
    <source>
        <dbReference type="ARBA" id="ARBA00004818"/>
    </source>
</evidence>
<evidence type="ECO:0000256" key="10">
    <source>
        <dbReference type="HAMAP-Rule" id="MF_00495"/>
    </source>
</evidence>
<dbReference type="InterPro" id="IPR050155">
    <property type="entry name" value="HAD-like_hydrolase_sf"/>
</dbReference>
<dbReference type="GO" id="GO:0046872">
    <property type="term" value="F:metal ion binding"/>
    <property type="evidence" value="ECO:0007669"/>
    <property type="project" value="UniProtKB-KW"/>
</dbReference>
<dbReference type="NCBIfam" id="NF009695">
    <property type="entry name" value="PRK13222.1-2"/>
    <property type="match status" value="1"/>
</dbReference>
<dbReference type="NCBIfam" id="TIGR01509">
    <property type="entry name" value="HAD-SF-IA-v3"/>
    <property type="match status" value="1"/>
</dbReference>
<feature type="active site" description="Nucleophile" evidence="10">
    <location>
        <position position="14"/>
    </location>
</feature>
<dbReference type="SFLD" id="SFLDG01135">
    <property type="entry name" value="C1.5.6:_HAD__Beta-PGM__Phospha"/>
    <property type="match status" value="1"/>
</dbReference>
<dbReference type="PANTHER" id="PTHR43434:SF1">
    <property type="entry name" value="PHOSPHOGLYCOLATE PHOSPHATASE"/>
    <property type="match status" value="1"/>
</dbReference>
<dbReference type="InterPro" id="IPR041492">
    <property type="entry name" value="HAD_2"/>
</dbReference>
<protein>
    <recommendedName>
        <fullName evidence="5 10">Phosphoglycolate phosphatase</fullName>
        <shortName evidence="10">PGP</shortName>
        <shortName evidence="10">PGPase</shortName>
        <ecNumber evidence="5 10">3.1.3.18</ecNumber>
    </recommendedName>
</protein>
<proteinExistence type="inferred from homology"/>
<dbReference type="Proteomes" id="UP000092671">
    <property type="component" value="Unassembled WGS sequence"/>
</dbReference>
<comment type="caution">
    <text evidence="11">The sequence shown here is derived from an EMBL/GenBank/DDBJ whole genome shotgun (WGS) entry which is preliminary data.</text>
</comment>
<comment type="function">
    <text evidence="10">Specifically catalyzes the dephosphorylation of 2-phosphoglycolate. Is involved in the dissimilation of the intracellular 2-phosphoglycolate formed during the DNA repair of 3'-phosphoglycolate ends, a major class of DNA lesions induced by oxidative stress.</text>
</comment>
<dbReference type="FunFam" id="3.40.50.1000:FF:000022">
    <property type="entry name" value="Phosphoglycolate phosphatase"/>
    <property type="match status" value="1"/>
</dbReference>
<dbReference type="GO" id="GO:0008967">
    <property type="term" value="F:phosphoglycolate phosphatase activity"/>
    <property type="evidence" value="ECO:0007669"/>
    <property type="project" value="UniProtKB-UniRule"/>
</dbReference>
<gene>
    <name evidence="11" type="ORF">A9Z60_08490</name>
</gene>
<evidence type="ECO:0000256" key="9">
    <source>
        <dbReference type="ARBA" id="ARBA00023277"/>
    </source>
</evidence>
<evidence type="ECO:0000256" key="2">
    <source>
        <dbReference type="ARBA" id="ARBA00001946"/>
    </source>
</evidence>
<dbReference type="Gene3D" id="1.10.150.240">
    <property type="entry name" value="Putative phosphatase, domain 2"/>
    <property type="match status" value="1"/>
</dbReference>
<dbReference type="EMBL" id="LZDN01000009">
    <property type="protein sequence ID" value="OBX51065.1"/>
    <property type="molecule type" value="Genomic_DNA"/>
</dbReference>
<reference evidence="11 12" key="1">
    <citation type="submission" date="2016-06" db="EMBL/GenBank/DDBJ databases">
        <title>Draft genome of Moraxella nonliquefaciens CCUG 60284.</title>
        <authorList>
            <person name="Salva-Serra F."/>
            <person name="Engstrom-Jakobsson H."/>
            <person name="Thorell K."/>
            <person name="Gonzales-Siles L."/>
            <person name="Karlsson R."/>
            <person name="Boulund F."/>
            <person name="Engstrand L."/>
            <person name="Kristiansson E."/>
            <person name="Moore E."/>
        </authorList>
    </citation>
    <scope>NUCLEOTIDE SEQUENCE [LARGE SCALE GENOMIC DNA]</scope>
    <source>
        <strain evidence="11 12">CCUG 60284</strain>
    </source>
</reference>
<evidence type="ECO:0000313" key="12">
    <source>
        <dbReference type="Proteomes" id="UP000092671"/>
    </source>
</evidence>
<keyword evidence="9 10" id="KW-0119">Carbohydrate metabolism</keyword>
<comment type="pathway">
    <text evidence="3 10">Organic acid metabolism; glycolate biosynthesis; glycolate from 2-phosphoglycolate: step 1/1.</text>
</comment>
<dbReference type="CDD" id="cd16417">
    <property type="entry name" value="HAD_PGPase"/>
    <property type="match status" value="1"/>
</dbReference>
<dbReference type="Pfam" id="PF13419">
    <property type="entry name" value="HAD_2"/>
    <property type="match status" value="1"/>
</dbReference>
<dbReference type="AlphaFoldDB" id="A0A1B8PKB4"/>
<dbReference type="GO" id="GO:0006281">
    <property type="term" value="P:DNA repair"/>
    <property type="evidence" value="ECO:0007669"/>
    <property type="project" value="TreeGrafter"/>
</dbReference>
<dbReference type="SFLD" id="SFLDS00003">
    <property type="entry name" value="Haloacid_Dehalogenase"/>
    <property type="match status" value="1"/>
</dbReference>
<evidence type="ECO:0000256" key="1">
    <source>
        <dbReference type="ARBA" id="ARBA00000830"/>
    </source>
</evidence>
<dbReference type="InterPro" id="IPR006439">
    <property type="entry name" value="HAD-SF_hydro_IA"/>
</dbReference>
<dbReference type="OrthoDB" id="9776368at2"/>
<accession>A0A1B8PKB4</accession>
<evidence type="ECO:0000256" key="7">
    <source>
        <dbReference type="ARBA" id="ARBA00022801"/>
    </source>
</evidence>
<name>A0A1B8PKB4_MORNO</name>
<feature type="binding site" evidence="10">
    <location>
        <position position="16"/>
    </location>
    <ligand>
        <name>Mg(2+)</name>
        <dbReference type="ChEBI" id="CHEBI:18420"/>
    </ligand>
</feature>
<keyword evidence="8 10" id="KW-0460">Magnesium</keyword>
<dbReference type="GO" id="GO:0046295">
    <property type="term" value="P:glycolate biosynthetic process"/>
    <property type="evidence" value="ECO:0007669"/>
    <property type="project" value="UniProtKB-UniRule"/>
</dbReference>
<evidence type="ECO:0000256" key="6">
    <source>
        <dbReference type="ARBA" id="ARBA00022723"/>
    </source>
</evidence>
<dbReference type="InterPro" id="IPR023214">
    <property type="entry name" value="HAD_sf"/>
</dbReference>
<dbReference type="EC" id="3.1.3.18" evidence="5 10"/>
<sequence>MKGILMKKSLIIFDLDGTLIDSVPDLTDGVDKMLAHFGKSPAGMKRVRNWVGNGSVTLVERALIWANLPLDGLDHAHELFLTEYATCQGKTVEYDGVTDGLKRLLVHGGFTLALCTNKPSRFLPDILTNMGWTDVFACVVGGDTLPTKKPNPDPLLHICHTLGVNTSHTVMVGDSKNDILAGKNAGITTLALTYGYNYGEPIIQSHPDGVFDDFGDLVAFL</sequence>
<dbReference type="Gene3D" id="3.40.50.1000">
    <property type="entry name" value="HAD superfamily/HAD-like"/>
    <property type="match status" value="1"/>
</dbReference>
<evidence type="ECO:0000256" key="5">
    <source>
        <dbReference type="ARBA" id="ARBA00013078"/>
    </source>
</evidence>
<dbReference type="SFLD" id="SFLDG01129">
    <property type="entry name" value="C1.5:_HAD__Beta-PGM__Phosphata"/>
    <property type="match status" value="1"/>
</dbReference>
<evidence type="ECO:0000256" key="8">
    <source>
        <dbReference type="ARBA" id="ARBA00022842"/>
    </source>
</evidence>
<dbReference type="InterPro" id="IPR037512">
    <property type="entry name" value="PGPase_prok"/>
</dbReference>
<evidence type="ECO:0000313" key="11">
    <source>
        <dbReference type="EMBL" id="OBX51065.1"/>
    </source>
</evidence>
<dbReference type="SUPFAM" id="SSF56784">
    <property type="entry name" value="HAD-like"/>
    <property type="match status" value="1"/>
</dbReference>
<comment type="catalytic activity">
    <reaction evidence="1 10">
        <text>2-phosphoglycolate + H2O = glycolate + phosphate</text>
        <dbReference type="Rhea" id="RHEA:14369"/>
        <dbReference type="ChEBI" id="CHEBI:15377"/>
        <dbReference type="ChEBI" id="CHEBI:29805"/>
        <dbReference type="ChEBI" id="CHEBI:43474"/>
        <dbReference type="ChEBI" id="CHEBI:58033"/>
        <dbReference type="EC" id="3.1.3.18"/>
    </reaction>
</comment>
<evidence type="ECO:0000256" key="4">
    <source>
        <dbReference type="ARBA" id="ARBA00006171"/>
    </source>
</evidence>
<keyword evidence="6 10" id="KW-0479">Metal-binding</keyword>
<feature type="binding site" evidence="10">
    <location>
        <position position="174"/>
    </location>
    <ligand>
        <name>Mg(2+)</name>
        <dbReference type="ChEBI" id="CHEBI:18420"/>
    </ligand>
</feature>